<accession>A0A077S7I2</accession>
<dbReference type="EMBL" id="HG670306">
    <property type="protein sequence ID" value="CDM86244.1"/>
    <property type="molecule type" value="Genomic_DNA"/>
</dbReference>
<feature type="region of interest" description="Disordered" evidence="1">
    <location>
        <begin position="736"/>
        <end position="783"/>
    </location>
</feature>
<gene>
    <name evidence="2" type="ORF">TRAES_3BF144500010CFD_c1</name>
</gene>
<reference evidence="2" key="1">
    <citation type="journal article" date="2014" name="Science">
        <title>Structural and functional partitioning of bread wheat chromosome 3B.</title>
        <authorList>
            <person name="Choulet F."/>
            <person name="Alberti A."/>
            <person name="Theil S."/>
            <person name="Glover N."/>
            <person name="Barbe V."/>
            <person name="Daron J."/>
            <person name="Pingault L."/>
            <person name="Sourdille P."/>
            <person name="Couloux A."/>
            <person name="Paux E."/>
            <person name="Leroy P."/>
            <person name="Mangenot S."/>
            <person name="Guilhot N."/>
            <person name="Le Gouis J."/>
            <person name="Balfourier F."/>
            <person name="Alaux M."/>
            <person name="Jamilloux V."/>
            <person name="Poulain J."/>
            <person name="Durand C."/>
            <person name="Bellec A."/>
            <person name="Gaspin C."/>
            <person name="Safar J."/>
            <person name="Dolezel J."/>
            <person name="Rogers J."/>
            <person name="Vandepoele K."/>
            <person name="Aury J.M."/>
            <person name="Mayer K."/>
            <person name="Berges H."/>
            <person name="Quesneville H."/>
            <person name="Wincker P."/>
            <person name="Feuillet C."/>
        </authorList>
    </citation>
    <scope>NUCLEOTIDE SEQUENCE</scope>
</reference>
<feature type="compositionally biased region" description="Basic and acidic residues" evidence="1">
    <location>
        <begin position="180"/>
        <end position="197"/>
    </location>
</feature>
<name>A0A077S7I2_WHEAT</name>
<evidence type="ECO:0000256" key="1">
    <source>
        <dbReference type="SAM" id="MobiDB-lite"/>
    </source>
</evidence>
<feature type="compositionally biased region" description="Basic and acidic residues" evidence="1">
    <location>
        <begin position="747"/>
        <end position="764"/>
    </location>
</feature>
<dbReference type="AlphaFoldDB" id="A0A077S7I2"/>
<feature type="region of interest" description="Disordered" evidence="1">
    <location>
        <begin position="656"/>
        <end position="688"/>
    </location>
</feature>
<dbReference type="HOGENOM" id="CLU_302156_0_0_1"/>
<dbReference type="InterPro" id="IPR038765">
    <property type="entry name" value="Papain-like_cys_pep_sf"/>
</dbReference>
<sequence>MEWMLLGFLVLKEKKQPKNTIPILGEGATNHRSKYDPLELLSPLMRNWTEDMAVRRDKYDYEYGRGVGMIDDNITEEYRLKKIVEEEAQKTKKASSKKSNVTGTRKEGSTSEASSQKPTMDRILSEMNELRKELLRLPELCAHRMIEKLNKTDVFYKPSNLEEDEENLYGGINESSNDGGRPKKEFVYQKDDSDRFRTPSKMNLQKDDDGGDVTSRGNTPFYCTPEYWDSFKGVQEEVEEVTGRRKRKGSQHVKSPYVVPKPNKRAKRSAKGKFFINGGVNKSSDEYDVVKASIKYVHAHEHSQKHAKTENCNDGLEEGLTRKQLAEDIQEANATGIVNYPDVSNWPIETYDMPKQRDGNSCGIFLLRCFQFWDGDKWTDLFSQDRHSNGPVNRCEDEYFKKSKRKQLAEDIQEANATGIVNYPDVSNWPIETYDMPKQRDGNSCGIFLLRCFQFWDGDKWTDLFSQDRHSNGPVNRCEDEYFKKSKRKQLAEDIQEANATGIVNYPDVSNWPIETYDMPKQHDGKDCENNNNDFIRMTFLVLLGTIIAPVSHEYVPKKYYALVQNIKLIRKFNWNAFTSRFCLSEIVPILGEGATNHRSKYDPLELLSPLMRNWTEDMAVRRDKYDYEYGRGVGMIDDNITEEYRLKKIVEEEAQKTKKASSKKSNVTGTRKEGSTSEASSQKPTMDRILSEMNELRKELLRLPELCAHRMIEKLNKTDVFYKPSNLEEDEENLYGGINESSNDGGRPKKEFVYQKDDSDRFRTPSKMNLQKDDDGGDVTSRGNTPFYCTPEYWDSFKGVQEEVEEVTGRRKRKGSQHVKSPYVVPKPNKRAKRSAKGKFFINGGVNKSSDEYDVVKASIKYVHAHEHSQKHAKTENCNDGLEEGLTRKQLAEDIQEANATGIVNYPDVSNWPIETYDMPKQRDGNSCGIFLLLCFQYWDGDKWIGLFSQRSIDDSREVMIAQLIFSERNKLDEVKNKVIRISKKKK</sequence>
<dbReference type="PANTHER" id="PTHR12606">
    <property type="entry name" value="SENTRIN/SUMO-SPECIFIC PROTEASE"/>
    <property type="match status" value="1"/>
</dbReference>
<dbReference type="Gene3D" id="3.40.395.10">
    <property type="entry name" value="Adenoviral Proteinase, Chain A"/>
    <property type="match status" value="1"/>
</dbReference>
<evidence type="ECO:0008006" key="3">
    <source>
        <dbReference type="Google" id="ProtNLM"/>
    </source>
</evidence>
<dbReference type="PANTHER" id="PTHR12606:SF155">
    <property type="entry name" value="OS04G0316900 PROTEIN"/>
    <property type="match status" value="1"/>
</dbReference>
<protein>
    <recommendedName>
        <fullName evidence="3">Ubiquitin-like protease family profile domain-containing protein</fullName>
    </recommendedName>
</protein>
<feature type="region of interest" description="Disordered" evidence="1">
    <location>
        <begin position="809"/>
        <end position="831"/>
    </location>
</feature>
<feature type="region of interest" description="Disordered" evidence="1">
    <location>
        <begin position="88"/>
        <end position="121"/>
    </location>
</feature>
<organism evidence="2">
    <name type="scientific">Triticum aestivum</name>
    <name type="common">Wheat</name>
    <dbReference type="NCBI Taxonomy" id="4565"/>
    <lineage>
        <taxon>Eukaryota</taxon>
        <taxon>Viridiplantae</taxon>
        <taxon>Streptophyta</taxon>
        <taxon>Embryophyta</taxon>
        <taxon>Tracheophyta</taxon>
        <taxon>Spermatophyta</taxon>
        <taxon>Magnoliopsida</taxon>
        <taxon>Liliopsida</taxon>
        <taxon>Poales</taxon>
        <taxon>Poaceae</taxon>
        <taxon>BOP clade</taxon>
        <taxon>Pooideae</taxon>
        <taxon>Triticodae</taxon>
        <taxon>Triticeae</taxon>
        <taxon>Triticinae</taxon>
        <taxon>Triticum</taxon>
    </lineage>
</organism>
<feature type="region of interest" description="Disordered" evidence="1">
    <location>
        <begin position="242"/>
        <end position="264"/>
    </location>
</feature>
<dbReference type="SUPFAM" id="SSF54001">
    <property type="entry name" value="Cysteine proteinases"/>
    <property type="match status" value="1"/>
</dbReference>
<proteinExistence type="predicted"/>
<feature type="region of interest" description="Disordered" evidence="1">
    <location>
        <begin position="169"/>
        <end position="216"/>
    </location>
</feature>
<evidence type="ECO:0000313" key="2">
    <source>
        <dbReference type="EMBL" id="CDM86244.1"/>
    </source>
</evidence>